<feature type="transmembrane region" description="Helical" evidence="1">
    <location>
        <begin position="6"/>
        <end position="24"/>
    </location>
</feature>
<keyword evidence="1" id="KW-1133">Transmembrane helix</keyword>
<reference evidence="2" key="1">
    <citation type="submission" date="2014-09" db="EMBL/GenBank/DDBJ databases">
        <authorList>
            <person name="Magalhaes I.L.F."/>
            <person name="Oliveira U."/>
            <person name="Santos F.R."/>
            <person name="Vidigal T.H.D.A."/>
            <person name="Brescovit A.D."/>
            <person name="Santos A.J."/>
        </authorList>
    </citation>
    <scope>NUCLEOTIDE SEQUENCE</scope>
    <source>
        <tissue evidence="2">Shoot tissue taken approximately 20 cm above the soil surface</tissue>
    </source>
</reference>
<name>A0A0A9EIC5_ARUDO</name>
<organism evidence="2">
    <name type="scientific">Arundo donax</name>
    <name type="common">Giant reed</name>
    <name type="synonym">Donax arundinaceus</name>
    <dbReference type="NCBI Taxonomy" id="35708"/>
    <lineage>
        <taxon>Eukaryota</taxon>
        <taxon>Viridiplantae</taxon>
        <taxon>Streptophyta</taxon>
        <taxon>Embryophyta</taxon>
        <taxon>Tracheophyta</taxon>
        <taxon>Spermatophyta</taxon>
        <taxon>Magnoliopsida</taxon>
        <taxon>Liliopsida</taxon>
        <taxon>Poales</taxon>
        <taxon>Poaceae</taxon>
        <taxon>PACMAD clade</taxon>
        <taxon>Arundinoideae</taxon>
        <taxon>Arundineae</taxon>
        <taxon>Arundo</taxon>
    </lineage>
</organism>
<proteinExistence type="predicted"/>
<evidence type="ECO:0000313" key="2">
    <source>
        <dbReference type="EMBL" id="JAD97585.1"/>
    </source>
</evidence>
<keyword evidence="1" id="KW-0812">Transmembrane</keyword>
<reference evidence="2" key="2">
    <citation type="journal article" date="2015" name="Data Brief">
        <title>Shoot transcriptome of the giant reed, Arundo donax.</title>
        <authorList>
            <person name="Barrero R.A."/>
            <person name="Guerrero F.D."/>
            <person name="Moolhuijzen P."/>
            <person name="Goolsby J.A."/>
            <person name="Tidwell J."/>
            <person name="Bellgard S.E."/>
            <person name="Bellgard M.I."/>
        </authorList>
    </citation>
    <scope>NUCLEOTIDE SEQUENCE</scope>
    <source>
        <tissue evidence="2">Shoot tissue taken approximately 20 cm above the soil surface</tissue>
    </source>
</reference>
<dbReference type="AlphaFoldDB" id="A0A0A9EIC5"/>
<dbReference type="EMBL" id="GBRH01200310">
    <property type="protein sequence ID" value="JAD97585.1"/>
    <property type="molecule type" value="Transcribed_RNA"/>
</dbReference>
<sequence>MFLGGALAFFMVCIVYPFQIIFVLPSHFSALILTTTPCFAKYLSGLVGCVVFE</sequence>
<keyword evidence="1" id="KW-0472">Membrane</keyword>
<protein>
    <submittedName>
        <fullName evidence="2">Uncharacterized protein</fullName>
    </submittedName>
</protein>
<accession>A0A0A9EIC5</accession>
<evidence type="ECO:0000256" key="1">
    <source>
        <dbReference type="SAM" id="Phobius"/>
    </source>
</evidence>